<dbReference type="Pfam" id="PF03372">
    <property type="entry name" value="Exo_endo_phos"/>
    <property type="match status" value="1"/>
</dbReference>
<dbReference type="Gene3D" id="3.60.10.10">
    <property type="entry name" value="Endonuclease/exonuclease/phosphatase"/>
    <property type="match status" value="1"/>
</dbReference>
<organism evidence="2 3">
    <name type="scientific">Candidatus Fonsibacter lacus</name>
    <dbReference type="NCBI Taxonomy" id="2576439"/>
    <lineage>
        <taxon>Bacteria</taxon>
        <taxon>Pseudomonadati</taxon>
        <taxon>Pseudomonadota</taxon>
        <taxon>Alphaproteobacteria</taxon>
        <taxon>Candidatus Pelagibacterales</taxon>
        <taxon>Candidatus Pelagibacterales incertae sedis</taxon>
        <taxon>Candidatus Fonsibacter</taxon>
    </lineage>
</organism>
<dbReference type="SUPFAM" id="SSF56219">
    <property type="entry name" value="DNase I-like"/>
    <property type="match status" value="1"/>
</dbReference>
<evidence type="ECO:0000313" key="3">
    <source>
        <dbReference type="Proteomes" id="UP000740727"/>
    </source>
</evidence>
<feature type="domain" description="Endonuclease/exonuclease/phosphatase" evidence="1">
    <location>
        <begin position="37"/>
        <end position="293"/>
    </location>
</feature>
<reference evidence="2" key="1">
    <citation type="submission" date="2018-10" db="EMBL/GenBank/DDBJ databases">
        <title>Iterative Subtractive Binning of Freshwater Chronoseries Metagenomes Recovers Nearly Complete Genomes from over Four Hundred Novel Species.</title>
        <authorList>
            <person name="Rodriguez-R L.M."/>
            <person name="Tsementzi D."/>
            <person name="Luo C."/>
            <person name="Konstantinidis K.T."/>
        </authorList>
    </citation>
    <scope>NUCLEOTIDE SEQUENCE</scope>
    <source>
        <strain evidence="2">WB5_2A_028</strain>
    </source>
</reference>
<dbReference type="Proteomes" id="UP000740727">
    <property type="component" value="Unassembled WGS sequence"/>
</dbReference>
<dbReference type="InterPro" id="IPR036691">
    <property type="entry name" value="Endo/exonu/phosph_ase_sf"/>
</dbReference>
<name>A0A965GDE5_9PROT</name>
<dbReference type="InterPro" id="IPR005135">
    <property type="entry name" value="Endo/exonuclease/phosphatase"/>
</dbReference>
<dbReference type="AlphaFoldDB" id="A0A965GDE5"/>
<comment type="caution">
    <text evidence="2">The sequence shown here is derived from an EMBL/GenBank/DDBJ whole genome shotgun (WGS) entry which is preliminary data.</text>
</comment>
<evidence type="ECO:0000313" key="2">
    <source>
        <dbReference type="EMBL" id="NBR93607.1"/>
    </source>
</evidence>
<dbReference type="GO" id="GO:0003824">
    <property type="term" value="F:catalytic activity"/>
    <property type="evidence" value="ECO:0007669"/>
    <property type="project" value="InterPro"/>
</dbReference>
<dbReference type="EMBL" id="RFXN01000013">
    <property type="protein sequence ID" value="NBR93607.1"/>
    <property type="molecule type" value="Genomic_DNA"/>
</dbReference>
<proteinExistence type="predicted"/>
<protein>
    <recommendedName>
        <fullName evidence="1">Endonuclease/exonuclease/phosphatase domain-containing protein</fullName>
    </recommendedName>
</protein>
<evidence type="ECO:0000259" key="1">
    <source>
        <dbReference type="Pfam" id="PF03372"/>
    </source>
</evidence>
<gene>
    <name evidence="2" type="ORF">EBT44_01955</name>
</gene>
<sequence length="307" mass="33994">MGSAIKMGAGQGEVHHGEAHKWRAYLICPYGSHVKIATWNILHGMAVPKGVIDNEQLIQGAVALDVDILAIQEVDFFQERSHYVDQCALIAEGLGASFISRGIALRGTPGQRWEKFHTSEVNSTQLTRESGMYYGNGIISRIPILNEFRLELGRSKVGLPLAVPQTSPGAAKPKIKLIYIHDEPRVAHAVLLENGITVINTHLSFVPGMNFVQLRKIHHWVQSLPGKKILVGDFNLPGKLPSKIMKWKSAAEQFTYPSWGAKVQFDHILTENSEIKIERKLQFVQGAAWVSDHLPLGVEFSLASGTR</sequence>
<accession>A0A965GDE5</accession>